<evidence type="ECO:0000259" key="7">
    <source>
        <dbReference type="Pfam" id="PF00155"/>
    </source>
</evidence>
<dbReference type="Gene3D" id="3.40.640.10">
    <property type="entry name" value="Type I PLP-dependent aspartate aminotransferase-like (Major domain)"/>
    <property type="match status" value="1"/>
</dbReference>
<evidence type="ECO:0000256" key="2">
    <source>
        <dbReference type="ARBA" id="ARBA00011738"/>
    </source>
</evidence>
<dbReference type="Pfam" id="PF00155">
    <property type="entry name" value="Aminotran_1_2"/>
    <property type="match status" value="1"/>
</dbReference>
<dbReference type="InterPro" id="IPR004839">
    <property type="entry name" value="Aminotransferase_I/II_large"/>
</dbReference>
<dbReference type="HAMAP" id="MF_01513">
    <property type="entry name" value="Phe_aminotrans_2"/>
    <property type="match status" value="1"/>
</dbReference>
<sequence length="350" mass="37907">MPVRVRADLASMPDYVPGRKIAGAINLASNEVSYPPPAAIVEALKDAAESVHRYPAMGSDDLVAAVAREFGLEAAQIAIGCGSVALCQQLVQAMCTAQDEVLFAWRSFEAYPIVTQVVGAVRHTVPLAPGYRHDLEATLAAVNERTRLIFVSNPLNPTGTALRRAELTDFLDRVPEDVLVVLDEAYREFVTDPEVPDGLELARGRQNVAVLRTFSKAYGLAGSRVGYCVADPAIAAGVRKVAIPFSVNRFAHAAALASLSVQDELFARCRDISAERERVRTELRAMGFDVPESQANFVWLPLGEDAARFNEHCVEQKVVLRAFAGDGVRVTIGTPEENDAMLAAARTYRA</sequence>
<dbReference type="GO" id="GO:0004400">
    <property type="term" value="F:histidinol-phosphate transaminase activity"/>
    <property type="evidence" value="ECO:0007669"/>
    <property type="project" value="UniProtKB-EC"/>
</dbReference>
<evidence type="ECO:0000256" key="1">
    <source>
        <dbReference type="ARBA" id="ARBA00001933"/>
    </source>
</evidence>
<name>A0ABS5AM41_9PSEU</name>
<evidence type="ECO:0000256" key="5">
    <source>
        <dbReference type="ARBA" id="ARBA00022898"/>
    </source>
</evidence>
<proteinExistence type="inferred from homology"/>
<dbReference type="InterPro" id="IPR005861">
    <property type="entry name" value="HisP_aminotrans"/>
</dbReference>
<protein>
    <recommendedName>
        <fullName evidence="6">Aromatic amino acid aminotransferase</fullName>
        <shortName evidence="6">ArAT</shortName>
        <ecNumber evidence="6">2.6.1.57</ecNumber>
    </recommendedName>
</protein>
<dbReference type="RefSeq" id="WP_209707403.1">
    <property type="nucleotide sequence ID" value="NZ_JAGIOO010000001.1"/>
</dbReference>
<evidence type="ECO:0000256" key="6">
    <source>
        <dbReference type="HAMAP-Rule" id="MF_01513"/>
    </source>
</evidence>
<evidence type="ECO:0000256" key="4">
    <source>
        <dbReference type="ARBA" id="ARBA00022679"/>
    </source>
</evidence>
<dbReference type="EMBL" id="JAGIOO010000001">
    <property type="protein sequence ID" value="MBP2477347.1"/>
    <property type="molecule type" value="Genomic_DNA"/>
</dbReference>
<accession>A0ABS5AM41</accession>
<keyword evidence="5 6" id="KW-0663">Pyridoxal phosphate</keyword>
<keyword evidence="3 6" id="KW-0032">Aminotransferase</keyword>
<comment type="function">
    <text evidence="6">Aminotransferase that catalyzes the conversion of aromatic amino acids and 2-oxoglutarate into corresponding aromatic oxo acids and L-glutamate.</text>
</comment>
<dbReference type="PANTHER" id="PTHR43643:SF3">
    <property type="entry name" value="HISTIDINOL-PHOSPHATE AMINOTRANSFERASE"/>
    <property type="match status" value="1"/>
</dbReference>
<dbReference type="CDD" id="cd00609">
    <property type="entry name" value="AAT_like"/>
    <property type="match status" value="1"/>
</dbReference>
<evidence type="ECO:0000313" key="8">
    <source>
        <dbReference type="EMBL" id="MBP2477347.1"/>
    </source>
</evidence>
<dbReference type="InterPro" id="IPR024892">
    <property type="entry name" value="ArAT"/>
</dbReference>
<feature type="domain" description="Aminotransferase class I/classII large" evidence="7">
    <location>
        <begin position="25"/>
        <end position="342"/>
    </location>
</feature>
<comment type="catalytic activity">
    <reaction evidence="6">
        <text>an aromatic L-alpha-amino acid + 2-oxoglutarate = an aromatic oxo-acid + L-glutamate</text>
        <dbReference type="Rhea" id="RHEA:17533"/>
        <dbReference type="ChEBI" id="CHEBI:16810"/>
        <dbReference type="ChEBI" id="CHEBI:29985"/>
        <dbReference type="ChEBI" id="CHEBI:73309"/>
        <dbReference type="ChEBI" id="CHEBI:84824"/>
        <dbReference type="EC" id="2.6.1.57"/>
    </reaction>
</comment>
<keyword evidence="4 6" id="KW-0808">Transferase</keyword>
<dbReference type="InterPro" id="IPR015421">
    <property type="entry name" value="PyrdxlP-dep_Trfase_major"/>
</dbReference>
<dbReference type="InterPro" id="IPR050106">
    <property type="entry name" value="HistidinolP_aminotransfase"/>
</dbReference>
<dbReference type="SUPFAM" id="SSF53383">
    <property type="entry name" value="PLP-dependent transferases"/>
    <property type="match status" value="1"/>
</dbReference>
<dbReference type="Proteomes" id="UP001519363">
    <property type="component" value="Unassembled WGS sequence"/>
</dbReference>
<feature type="modified residue" description="N6-(pyridoxal phosphate)lysine" evidence="6">
    <location>
        <position position="216"/>
    </location>
</feature>
<evidence type="ECO:0000313" key="9">
    <source>
        <dbReference type="Proteomes" id="UP001519363"/>
    </source>
</evidence>
<evidence type="ECO:0000256" key="3">
    <source>
        <dbReference type="ARBA" id="ARBA00022576"/>
    </source>
</evidence>
<comment type="similarity">
    <text evidence="6">Belongs to the class-II pyridoxal-phosphate-dependent aminotransferase family.</text>
</comment>
<dbReference type="Gene3D" id="3.90.1150.10">
    <property type="entry name" value="Aspartate Aminotransferase, domain 1"/>
    <property type="match status" value="1"/>
</dbReference>
<dbReference type="HAMAP" id="MF_01023">
    <property type="entry name" value="HisC_aminotrans_2"/>
    <property type="match status" value="1"/>
</dbReference>
<comment type="cofactor">
    <cofactor evidence="1 6">
        <name>pyridoxal 5'-phosphate</name>
        <dbReference type="ChEBI" id="CHEBI:597326"/>
    </cofactor>
</comment>
<comment type="caution">
    <text evidence="8">The sequence shown here is derived from an EMBL/GenBank/DDBJ whole genome shotgun (WGS) entry which is preliminary data.</text>
</comment>
<dbReference type="InterPro" id="IPR001917">
    <property type="entry name" value="Aminotrans_II_pyridoxalP_BS"/>
</dbReference>
<dbReference type="InterPro" id="IPR015424">
    <property type="entry name" value="PyrdxlP-dep_Trfase"/>
</dbReference>
<keyword evidence="9" id="KW-1185">Reference proteome</keyword>
<dbReference type="EC" id="2.6.1.57" evidence="6"/>
<reference evidence="8 9" key="1">
    <citation type="submission" date="2021-03" db="EMBL/GenBank/DDBJ databases">
        <title>Sequencing the genomes of 1000 actinobacteria strains.</title>
        <authorList>
            <person name="Klenk H.-P."/>
        </authorList>
    </citation>
    <scope>NUCLEOTIDE SEQUENCE [LARGE SCALE GENOMIC DNA]</scope>
    <source>
        <strain evidence="8 9">DSM 44580</strain>
    </source>
</reference>
<organism evidence="8 9">
    <name type="scientific">Crossiella equi</name>
    <dbReference type="NCBI Taxonomy" id="130796"/>
    <lineage>
        <taxon>Bacteria</taxon>
        <taxon>Bacillati</taxon>
        <taxon>Actinomycetota</taxon>
        <taxon>Actinomycetes</taxon>
        <taxon>Pseudonocardiales</taxon>
        <taxon>Pseudonocardiaceae</taxon>
        <taxon>Crossiella</taxon>
    </lineage>
</organism>
<dbReference type="PROSITE" id="PS00599">
    <property type="entry name" value="AA_TRANSFER_CLASS_2"/>
    <property type="match status" value="1"/>
</dbReference>
<dbReference type="NCBIfam" id="TIGR01141">
    <property type="entry name" value="hisC"/>
    <property type="match status" value="1"/>
</dbReference>
<dbReference type="InterPro" id="IPR015422">
    <property type="entry name" value="PyrdxlP-dep_Trfase_small"/>
</dbReference>
<dbReference type="NCBIfam" id="NF002878">
    <property type="entry name" value="PRK03321.1"/>
    <property type="match status" value="1"/>
</dbReference>
<gene>
    <name evidence="6" type="primary">pat</name>
    <name evidence="8" type="ORF">JOF53_006219</name>
</gene>
<comment type="subunit">
    <text evidence="2 6">Homodimer.</text>
</comment>
<dbReference type="PANTHER" id="PTHR43643">
    <property type="entry name" value="HISTIDINOL-PHOSPHATE AMINOTRANSFERASE 2"/>
    <property type="match status" value="1"/>
</dbReference>